<comment type="caution">
    <text evidence="1">The sequence shown here is derived from an EMBL/GenBank/DDBJ whole genome shotgun (WGS) entry which is preliminary data.</text>
</comment>
<dbReference type="Proteomes" id="UP000298663">
    <property type="component" value="Unassembled WGS sequence"/>
</dbReference>
<evidence type="ECO:0000313" key="2">
    <source>
        <dbReference type="Proteomes" id="UP000298663"/>
    </source>
</evidence>
<keyword evidence="2" id="KW-1185">Reference proteome</keyword>
<dbReference type="EMBL" id="AZBU02000003">
    <property type="protein sequence ID" value="TKR86730.1"/>
    <property type="molecule type" value="Genomic_DNA"/>
</dbReference>
<gene>
    <name evidence="1" type="ORF">L596_011258</name>
</gene>
<reference evidence="1 2" key="1">
    <citation type="journal article" date="2015" name="Genome Biol.">
        <title>Comparative genomics of Steinernema reveals deeply conserved gene regulatory networks.</title>
        <authorList>
            <person name="Dillman A.R."/>
            <person name="Macchietto M."/>
            <person name="Porter C.F."/>
            <person name="Rogers A."/>
            <person name="Williams B."/>
            <person name="Antoshechkin I."/>
            <person name="Lee M.M."/>
            <person name="Goodwin Z."/>
            <person name="Lu X."/>
            <person name="Lewis E.E."/>
            <person name="Goodrich-Blair H."/>
            <person name="Stock S.P."/>
            <person name="Adams B.J."/>
            <person name="Sternberg P.W."/>
            <person name="Mortazavi A."/>
        </authorList>
    </citation>
    <scope>NUCLEOTIDE SEQUENCE [LARGE SCALE GENOMIC DNA]</scope>
    <source>
        <strain evidence="1 2">ALL</strain>
    </source>
</reference>
<dbReference type="OrthoDB" id="5839451at2759"/>
<sequence>MLRRELNWTSVFVAEECSRAEGYNHRLYHALCVDEERETEGLHLYLCCFSGNNNSIVDDQIQLNQVLNPGASPQDTERFESQRYAPMSFSLQSVSGSYFQAADSRSAKQADLQSVLGLRPAALQGQRRAG</sequence>
<evidence type="ECO:0000313" key="1">
    <source>
        <dbReference type="EMBL" id="TKR86730.1"/>
    </source>
</evidence>
<reference evidence="1 2" key="2">
    <citation type="journal article" date="2019" name="G3 (Bethesda)">
        <title>Hybrid Assembly of the Genome of the Entomopathogenic Nematode Steinernema carpocapsae Identifies the X-Chromosome.</title>
        <authorList>
            <person name="Serra L."/>
            <person name="Macchietto M."/>
            <person name="Macias-Munoz A."/>
            <person name="McGill C.J."/>
            <person name="Rodriguez I.M."/>
            <person name="Rodriguez B."/>
            <person name="Murad R."/>
            <person name="Mortazavi A."/>
        </authorList>
    </citation>
    <scope>NUCLEOTIDE SEQUENCE [LARGE SCALE GENOMIC DNA]</scope>
    <source>
        <strain evidence="1 2">ALL</strain>
    </source>
</reference>
<accession>A0A4U5NU52</accession>
<proteinExistence type="predicted"/>
<name>A0A4U5NU52_STECR</name>
<organism evidence="1 2">
    <name type="scientific">Steinernema carpocapsae</name>
    <name type="common">Entomopathogenic nematode</name>
    <dbReference type="NCBI Taxonomy" id="34508"/>
    <lineage>
        <taxon>Eukaryota</taxon>
        <taxon>Metazoa</taxon>
        <taxon>Ecdysozoa</taxon>
        <taxon>Nematoda</taxon>
        <taxon>Chromadorea</taxon>
        <taxon>Rhabditida</taxon>
        <taxon>Tylenchina</taxon>
        <taxon>Panagrolaimomorpha</taxon>
        <taxon>Strongyloidoidea</taxon>
        <taxon>Steinernematidae</taxon>
        <taxon>Steinernema</taxon>
    </lineage>
</organism>
<protein>
    <submittedName>
        <fullName evidence="1">Uncharacterized protein</fullName>
    </submittedName>
</protein>
<dbReference type="AlphaFoldDB" id="A0A4U5NU52"/>